<organism evidence="4 5">
    <name type="scientific">Planobispora siamensis</name>
    <dbReference type="NCBI Taxonomy" id="936338"/>
    <lineage>
        <taxon>Bacteria</taxon>
        <taxon>Bacillati</taxon>
        <taxon>Actinomycetota</taxon>
        <taxon>Actinomycetes</taxon>
        <taxon>Streptosporangiales</taxon>
        <taxon>Streptosporangiaceae</taxon>
        <taxon>Planobispora</taxon>
    </lineage>
</organism>
<dbReference type="InterPro" id="IPR016032">
    <property type="entry name" value="Sig_transdc_resp-reg_C-effctor"/>
</dbReference>
<evidence type="ECO:0000259" key="3">
    <source>
        <dbReference type="PROSITE" id="PS50043"/>
    </source>
</evidence>
<dbReference type="GO" id="GO:0003677">
    <property type="term" value="F:DNA binding"/>
    <property type="evidence" value="ECO:0007669"/>
    <property type="project" value="InterPro"/>
</dbReference>
<feature type="domain" description="HTH luxR-type" evidence="3">
    <location>
        <begin position="904"/>
        <end position="969"/>
    </location>
</feature>
<dbReference type="GO" id="GO:0006355">
    <property type="term" value="P:regulation of DNA-templated transcription"/>
    <property type="evidence" value="ECO:0007669"/>
    <property type="project" value="InterPro"/>
</dbReference>
<dbReference type="InterPro" id="IPR036388">
    <property type="entry name" value="WH-like_DNA-bd_sf"/>
</dbReference>
<dbReference type="Gene3D" id="1.10.10.10">
    <property type="entry name" value="Winged helix-like DNA-binding domain superfamily/Winged helix DNA-binding domain"/>
    <property type="match status" value="1"/>
</dbReference>
<dbReference type="EMBL" id="BOOJ01000066">
    <property type="protein sequence ID" value="GIH96470.1"/>
    <property type="molecule type" value="Genomic_DNA"/>
</dbReference>
<dbReference type="SUPFAM" id="SSF46894">
    <property type="entry name" value="C-terminal effector domain of the bipartite response regulators"/>
    <property type="match status" value="1"/>
</dbReference>
<proteinExistence type="predicted"/>
<keyword evidence="2" id="KW-0067">ATP-binding</keyword>
<dbReference type="PANTHER" id="PTHR16305">
    <property type="entry name" value="TESTICULAR SOLUBLE ADENYLYL CYCLASE"/>
    <property type="match status" value="1"/>
</dbReference>
<dbReference type="PANTHER" id="PTHR16305:SF35">
    <property type="entry name" value="TRANSCRIPTIONAL ACTIVATOR DOMAIN"/>
    <property type="match status" value="1"/>
</dbReference>
<dbReference type="SUPFAM" id="SSF52540">
    <property type="entry name" value="P-loop containing nucleoside triphosphate hydrolases"/>
    <property type="match status" value="1"/>
</dbReference>
<dbReference type="InterPro" id="IPR027417">
    <property type="entry name" value="P-loop_NTPase"/>
</dbReference>
<dbReference type="Pfam" id="PF00196">
    <property type="entry name" value="GerE"/>
    <property type="match status" value="1"/>
</dbReference>
<dbReference type="SUPFAM" id="SSF46785">
    <property type="entry name" value="Winged helix' DNA-binding domain"/>
    <property type="match status" value="1"/>
</dbReference>
<dbReference type="AlphaFoldDB" id="A0A8J3WP28"/>
<dbReference type="GO" id="GO:0005737">
    <property type="term" value="C:cytoplasm"/>
    <property type="evidence" value="ECO:0007669"/>
    <property type="project" value="TreeGrafter"/>
</dbReference>
<dbReference type="PRINTS" id="PR00038">
    <property type="entry name" value="HTHLUXR"/>
</dbReference>
<evidence type="ECO:0000256" key="2">
    <source>
        <dbReference type="ARBA" id="ARBA00022840"/>
    </source>
</evidence>
<dbReference type="InterPro" id="IPR000792">
    <property type="entry name" value="Tscrpt_reg_LuxR_C"/>
</dbReference>
<dbReference type="InterPro" id="IPR036390">
    <property type="entry name" value="WH_DNA-bd_sf"/>
</dbReference>
<dbReference type="CDD" id="cd06170">
    <property type="entry name" value="LuxR_C_like"/>
    <property type="match status" value="1"/>
</dbReference>
<evidence type="ECO:0000256" key="1">
    <source>
        <dbReference type="ARBA" id="ARBA00022741"/>
    </source>
</evidence>
<dbReference type="InterPro" id="IPR041664">
    <property type="entry name" value="AAA_16"/>
</dbReference>
<evidence type="ECO:0000313" key="5">
    <source>
        <dbReference type="Proteomes" id="UP000619788"/>
    </source>
</evidence>
<accession>A0A8J3WP28</accession>
<name>A0A8J3WP28_9ACTN</name>
<evidence type="ECO:0000313" key="4">
    <source>
        <dbReference type="EMBL" id="GIH96470.1"/>
    </source>
</evidence>
<keyword evidence="1" id="KW-0547">Nucleotide-binding</keyword>
<comment type="caution">
    <text evidence="4">The sequence shown here is derived from an EMBL/GenBank/DDBJ whole genome shotgun (WGS) entry which is preliminary data.</text>
</comment>
<dbReference type="GO" id="GO:0005524">
    <property type="term" value="F:ATP binding"/>
    <property type="evidence" value="ECO:0007669"/>
    <property type="project" value="UniProtKB-KW"/>
</dbReference>
<sequence>MGIDRRPGVFVGRERETTTLREMAAAARRGRGGVVLVSGPAGIGKSRLVEEAFAGDRNVLRGRCPAEEGVPPLWPWLRAASRVLGGTPSGDALLSVPADAVDASGAVDAAETAAARFRLLASLADALIGAAEAARGLVVVIEDLHDADEASLALLRRVAAEVADSRLLVVATHRDATGRAAFTGTLAEVARGGAVRTIPLTPFTERDVARCLAPLPGGADLARPVHERTGGLPLLVSAMARALAEAGGSGAADGGRRLPELPPADLRLLVQGMLGGLGPEARDTVEAAAVLGEDVDAGLLAEIRGVPPAAVSGRLEALVEAGLLVRAGDTSPPRYRFAHALVREGVVVEPTAAAALHRRAAEILQRRAGADPARAARVAAHWRRAGDDLGALRATVRWARAAAAHALRTPAPEEAVRSLGHALDALDRTGAAPAERAGLLVELASAEYVAGRISRSLRHCHDAADAAESAGRPDLLASAALVVRRAGDPAVLMTVAALCERALSALDLADATGSRQYGGAVDREVVRARVLARKACTEVEAGRPGSEEVTGRAWRLAGECGDPAASLDAARARAGLLDRPQDVGERLRMGDLAVRTGLRSGQAMAAVQGHIWRADAAYQLVDVAAVDDEIARLAEIAATTRLTAARWHHLRAAAAREALSGRFERARSLSAEAGETAARMGDAMASAFTEMFAGLLALVRGDRREIPGGYREVFAALPPVPPVEAAHVLRLYLDGAREEAFAGYERLRLLLREPPRGERGMAVLQNVTELVEAFGDEEAAGWAYAHWLPWAAAGGLPGNADSFCGGSCARAVGRMAAVMGRLDEAADALRSAAEVDLRLGAGPWLVHTRLALADVLRRRGTGGDHAEAAALAVRAAAEARRLDLPGPLARADRLVADLETRRRAGDPLAPLTPREREVADLVVRALSNRQIADRLVLSERTVESHVRNILVKLGLANRTELTVRLLAGGRGQAQ</sequence>
<keyword evidence="5" id="KW-1185">Reference proteome</keyword>
<reference evidence="4 5" key="1">
    <citation type="submission" date="2021-01" db="EMBL/GenBank/DDBJ databases">
        <title>Whole genome shotgun sequence of Planobispora siamensis NBRC 107568.</title>
        <authorList>
            <person name="Komaki H."/>
            <person name="Tamura T."/>
        </authorList>
    </citation>
    <scope>NUCLEOTIDE SEQUENCE [LARGE SCALE GENOMIC DNA]</scope>
    <source>
        <strain evidence="4 5">NBRC 107568</strain>
    </source>
</reference>
<dbReference type="GO" id="GO:0004016">
    <property type="term" value="F:adenylate cyclase activity"/>
    <property type="evidence" value="ECO:0007669"/>
    <property type="project" value="TreeGrafter"/>
</dbReference>
<dbReference type="Gene3D" id="3.40.50.300">
    <property type="entry name" value="P-loop containing nucleotide triphosphate hydrolases"/>
    <property type="match status" value="1"/>
</dbReference>
<dbReference type="SMART" id="SM00421">
    <property type="entry name" value="HTH_LUXR"/>
    <property type="match status" value="1"/>
</dbReference>
<protein>
    <recommendedName>
        <fullName evidence="3">HTH luxR-type domain-containing protein</fullName>
    </recommendedName>
</protein>
<dbReference type="Pfam" id="PF13191">
    <property type="entry name" value="AAA_16"/>
    <property type="match status" value="1"/>
</dbReference>
<gene>
    <name evidence="4" type="ORF">Psi01_71000</name>
</gene>
<dbReference type="PROSITE" id="PS50043">
    <property type="entry name" value="HTH_LUXR_2"/>
    <property type="match status" value="1"/>
</dbReference>
<dbReference type="RefSeq" id="WP_204068514.1">
    <property type="nucleotide sequence ID" value="NZ_BOOJ01000066.1"/>
</dbReference>
<dbReference type="Proteomes" id="UP000619788">
    <property type="component" value="Unassembled WGS sequence"/>
</dbReference>